<organism evidence="1 2">
    <name type="scientific">Candidatus Yanofskybacteria bacterium GW2011_GWA2_44_9</name>
    <dbReference type="NCBI Taxonomy" id="1619025"/>
    <lineage>
        <taxon>Bacteria</taxon>
        <taxon>Candidatus Yanofskyibacteriota</taxon>
    </lineage>
</organism>
<gene>
    <name evidence="1" type="ORF">UW79_C0023G0029</name>
</gene>
<name>A0A0G1KBX3_9BACT</name>
<dbReference type="Proteomes" id="UP000034032">
    <property type="component" value="Unassembled WGS sequence"/>
</dbReference>
<reference evidence="1 2" key="1">
    <citation type="journal article" date="2015" name="Nature">
        <title>rRNA introns, odd ribosomes, and small enigmatic genomes across a large radiation of phyla.</title>
        <authorList>
            <person name="Brown C.T."/>
            <person name="Hug L.A."/>
            <person name="Thomas B.C."/>
            <person name="Sharon I."/>
            <person name="Castelle C.J."/>
            <person name="Singh A."/>
            <person name="Wilkins M.J."/>
            <person name="Williams K.H."/>
            <person name="Banfield J.F."/>
        </authorList>
    </citation>
    <scope>NUCLEOTIDE SEQUENCE [LARGE SCALE GENOMIC DNA]</scope>
</reference>
<sequence>MPDDQKACIINYKVGFLNGICLGYAFDKLEPCCRTFNFEFFRTGNTKKNFFSKDSLREDTGSGLNLIVHGNQPKLTLSTIEIYFCPWCGSPITVQRSKSVTLRQRMMEVPNGYEEVAEKTLIKPHRTPP</sequence>
<evidence type="ECO:0000313" key="2">
    <source>
        <dbReference type="Proteomes" id="UP000034032"/>
    </source>
</evidence>
<protein>
    <submittedName>
        <fullName evidence="1">Uncharacterized protein</fullName>
    </submittedName>
</protein>
<proteinExistence type="predicted"/>
<dbReference type="EMBL" id="LCJR01000023">
    <property type="protein sequence ID" value="KKT81256.1"/>
    <property type="molecule type" value="Genomic_DNA"/>
</dbReference>
<evidence type="ECO:0000313" key="1">
    <source>
        <dbReference type="EMBL" id="KKT81256.1"/>
    </source>
</evidence>
<accession>A0A0G1KBX3</accession>
<comment type="caution">
    <text evidence="1">The sequence shown here is derived from an EMBL/GenBank/DDBJ whole genome shotgun (WGS) entry which is preliminary data.</text>
</comment>
<dbReference type="AlphaFoldDB" id="A0A0G1KBX3"/>